<evidence type="ECO:0000313" key="2">
    <source>
        <dbReference type="Proteomes" id="UP000037069"/>
    </source>
</evidence>
<dbReference type="AlphaFoldDB" id="A0A0L0CF28"/>
<evidence type="ECO:0000313" key="1">
    <source>
        <dbReference type="EMBL" id="KNC30850.1"/>
    </source>
</evidence>
<protein>
    <submittedName>
        <fullName evidence="1">Uncharacterized protein</fullName>
    </submittedName>
</protein>
<proteinExistence type="predicted"/>
<gene>
    <name evidence="1" type="ORF">FF38_01570</name>
</gene>
<reference evidence="1 2" key="1">
    <citation type="journal article" date="2015" name="Nat. Commun.">
        <title>Lucilia cuprina genome unlocks parasitic fly biology to underpin future interventions.</title>
        <authorList>
            <person name="Anstead C.A."/>
            <person name="Korhonen P.K."/>
            <person name="Young N.D."/>
            <person name="Hall R.S."/>
            <person name="Jex A.R."/>
            <person name="Murali S.C."/>
            <person name="Hughes D.S."/>
            <person name="Lee S.F."/>
            <person name="Perry T."/>
            <person name="Stroehlein A.J."/>
            <person name="Ansell B.R."/>
            <person name="Breugelmans B."/>
            <person name="Hofmann A."/>
            <person name="Qu J."/>
            <person name="Dugan S."/>
            <person name="Lee S.L."/>
            <person name="Chao H."/>
            <person name="Dinh H."/>
            <person name="Han Y."/>
            <person name="Doddapaneni H.V."/>
            <person name="Worley K.C."/>
            <person name="Muzny D.M."/>
            <person name="Ioannidis P."/>
            <person name="Waterhouse R.M."/>
            <person name="Zdobnov E.M."/>
            <person name="James P.J."/>
            <person name="Bagnall N.H."/>
            <person name="Kotze A.C."/>
            <person name="Gibbs R.A."/>
            <person name="Richards S."/>
            <person name="Batterham P."/>
            <person name="Gasser R.B."/>
        </authorList>
    </citation>
    <scope>NUCLEOTIDE SEQUENCE [LARGE SCALE GENOMIC DNA]</scope>
    <source>
        <strain evidence="1 2">LS</strain>
        <tissue evidence="1">Full body</tissue>
    </source>
</reference>
<name>A0A0L0CF28_LUCCU</name>
<sequence length="153" mass="16592">MDVDDCDEVAIVVLLKLDEAADEVTAAEDKLLLREKFCSRPGGGRTKPLAGDEEFGLKLHYIEEDDDDEVTGEVVFNGRGNCIVMALCMGSQTGVEEGDLRDPMGPKSVTGFFGRFGVKAAVISEFSKPFGECDIRSNNDPCCFIEVGDDEAE</sequence>
<accession>A0A0L0CF28</accession>
<comment type="caution">
    <text evidence="1">The sequence shown here is derived from an EMBL/GenBank/DDBJ whole genome shotgun (WGS) entry which is preliminary data.</text>
</comment>
<organism evidence="1 2">
    <name type="scientific">Lucilia cuprina</name>
    <name type="common">Green bottle fly</name>
    <name type="synonym">Australian sheep blowfly</name>
    <dbReference type="NCBI Taxonomy" id="7375"/>
    <lineage>
        <taxon>Eukaryota</taxon>
        <taxon>Metazoa</taxon>
        <taxon>Ecdysozoa</taxon>
        <taxon>Arthropoda</taxon>
        <taxon>Hexapoda</taxon>
        <taxon>Insecta</taxon>
        <taxon>Pterygota</taxon>
        <taxon>Neoptera</taxon>
        <taxon>Endopterygota</taxon>
        <taxon>Diptera</taxon>
        <taxon>Brachycera</taxon>
        <taxon>Muscomorpha</taxon>
        <taxon>Oestroidea</taxon>
        <taxon>Calliphoridae</taxon>
        <taxon>Luciliinae</taxon>
        <taxon>Lucilia</taxon>
    </lineage>
</organism>
<dbReference type="EMBL" id="JRES01000487">
    <property type="protein sequence ID" value="KNC30850.1"/>
    <property type="molecule type" value="Genomic_DNA"/>
</dbReference>
<dbReference type="Proteomes" id="UP000037069">
    <property type="component" value="Unassembled WGS sequence"/>
</dbReference>
<keyword evidence="2" id="KW-1185">Reference proteome</keyword>